<keyword evidence="2" id="KW-1185">Reference proteome</keyword>
<name>A0AAW0DP74_9AGAR</name>
<gene>
    <name evidence="1" type="ORF">VNI00_004400</name>
</gene>
<proteinExistence type="predicted"/>
<evidence type="ECO:0000313" key="2">
    <source>
        <dbReference type="Proteomes" id="UP001383192"/>
    </source>
</evidence>
<accession>A0AAW0DP74</accession>
<comment type="caution">
    <text evidence="1">The sequence shown here is derived from an EMBL/GenBank/DDBJ whole genome shotgun (WGS) entry which is preliminary data.</text>
</comment>
<dbReference type="EMBL" id="JAYKXP010000011">
    <property type="protein sequence ID" value="KAK7053079.1"/>
    <property type="molecule type" value="Genomic_DNA"/>
</dbReference>
<protein>
    <submittedName>
        <fullName evidence="1">Uncharacterized protein</fullName>
    </submittedName>
</protein>
<reference evidence="1 2" key="1">
    <citation type="submission" date="2024-01" db="EMBL/GenBank/DDBJ databases">
        <title>A draft genome for a cacao thread blight-causing isolate of Paramarasmius palmivorus.</title>
        <authorList>
            <person name="Baruah I.K."/>
            <person name="Bukari Y."/>
            <person name="Amoako-Attah I."/>
            <person name="Meinhardt L.W."/>
            <person name="Bailey B.A."/>
            <person name="Cohen S.P."/>
        </authorList>
    </citation>
    <scope>NUCLEOTIDE SEQUENCE [LARGE SCALE GENOMIC DNA]</scope>
    <source>
        <strain evidence="1 2">GH-12</strain>
    </source>
</reference>
<dbReference type="Proteomes" id="UP001383192">
    <property type="component" value="Unassembled WGS sequence"/>
</dbReference>
<dbReference type="AlphaFoldDB" id="A0AAW0DP74"/>
<evidence type="ECO:0000313" key="1">
    <source>
        <dbReference type="EMBL" id="KAK7053079.1"/>
    </source>
</evidence>
<organism evidence="1 2">
    <name type="scientific">Paramarasmius palmivorus</name>
    <dbReference type="NCBI Taxonomy" id="297713"/>
    <lineage>
        <taxon>Eukaryota</taxon>
        <taxon>Fungi</taxon>
        <taxon>Dikarya</taxon>
        <taxon>Basidiomycota</taxon>
        <taxon>Agaricomycotina</taxon>
        <taxon>Agaricomycetes</taxon>
        <taxon>Agaricomycetidae</taxon>
        <taxon>Agaricales</taxon>
        <taxon>Marasmiineae</taxon>
        <taxon>Marasmiaceae</taxon>
        <taxon>Paramarasmius</taxon>
    </lineage>
</organism>
<sequence length="142" mass="15882">MANLYPPMRAQGRNGRSAFDTFNDSLDETIIMGELKACTEEFLLNHSPWLKGLDQPGVVKASLYLFDEYVDNIVAYLVSEISDWAEHTFNVYNDTCGVFPSKIDVFCAAAMSYCAENSIDFVGERPSHPLLIKFLALPSSKD</sequence>